<dbReference type="GO" id="GO:0005829">
    <property type="term" value="C:cytosol"/>
    <property type="evidence" value="ECO:0007669"/>
    <property type="project" value="TreeGrafter"/>
</dbReference>
<dbReference type="Proteomes" id="UP000006732">
    <property type="component" value="Chromosome"/>
</dbReference>
<keyword evidence="9" id="KW-0282">Flagellum</keyword>
<dbReference type="AlphaFoldDB" id="A1AUK0"/>
<evidence type="ECO:0000256" key="3">
    <source>
        <dbReference type="ARBA" id="ARBA00016507"/>
    </source>
</evidence>
<evidence type="ECO:0000256" key="4">
    <source>
        <dbReference type="ARBA" id="ARBA00022448"/>
    </source>
</evidence>
<dbReference type="eggNOG" id="COG1317">
    <property type="taxonomic scope" value="Bacteria"/>
</dbReference>
<dbReference type="GO" id="GO:0015031">
    <property type="term" value="P:protein transport"/>
    <property type="evidence" value="ECO:0007669"/>
    <property type="project" value="UniProtKB-KW"/>
</dbReference>
<gene>
    <name evidence="9" type="ordered locus">Ppro_3428</name>
</gene>
<evidence type="ECO:0000256" key="7">
    <source>
        <dbReference type="ARBA" id="ARBA00023225"/>
    </source>
</evidence>
<keyword evidence="7" id="KW-1006">Bacterial flagellum protein export</keyword>
<evidence type="ECO:0000256" key="6">
    <source>
        <dbReference type="ARBA" id="ARBA00022927"/>
    </source>
</evidence>
<reference evidence="9 10" key="1">
    <citation type="submission" date="2006-10" db="EMBL/GenBank/DDBJ databases">
        <title>Complete sequence of chromosome of Pelobacter propionicus DSM 2379.</title>
        <authorList>
            <consortium name="US DOE Joint Genome Institute"/>
            <person name="Copeland A."/>
            <person name="Lucas S."/>
            <person name="Lapidus A."/>
            <person name="Barry K."/>
            <person name="Detter J.C."/>
            <person name="Glavina del Rio T."/>
            <person name="Hammon N."/>
            <person name="Israni S."/>
            <person name="Dalin E."/>
            <person name="Tice H."/>
            <person name="Pitluck S."/>
            <person name="Saunders E."/>
            <person name="Brettin T."/>
            <person name="Bruce D."/>
            <person name="Han C."/>
            <person name="Tapia R."/>
            <person name="Schmutz J."/>
            <person name="Larimer F."/>
            <person name="Land M."/>
            <person name="Hauser L."/>
            <person name="Kyrpides N."/>
            <person name="Kim E."/>
            <person name="Lovley D."/>
            <person name="Richardson P."/>
        </authorList>
    </citation>
    <scope>NUCLEOTIDE SEQUENCE [LARGE SCALE GENOMIC DNA]</scope>
    <source>
        <strain evidence="10">DSM 2379 / NBRC 103807 / OttBd1</strain>
    </source>
</reference>
<evidence type="ECO:0000256" key="1">
    <source>
        <dbReference type="ARBA" id="ARBA00003041"/>
    </source>
</evidence>
<name>A1AUK0_PELPD</name>
<keyword evidence="5" id="KW-1005">Bacterial flagellum biogenesis</keyword>
<dbReference type="GO" id="GO:0044781">
    <property type="term" value="P:bacterial-type flagellum organization"/>
    <property type="evidence" value="ECO:0007669"/>
    <property type="project" value="UniProtKB-KW"/>
</dbReference>
<keyword evidence="9" id="KW-0969">Cilium</keyword>
<organism evidence="9 10">
    <name type="scientific">Pelobacter propionicus (strain DSM 2379 / NBRC 103807 / OttBd1)</name>
    <dbReference type="NCBI Taxonomy" id="338966"/>
    <lineage>
        <taxon>Bacteria</taxon>
        <taxon>Pseudomonadati</taxon>
        <taxon>Thermodesulfobacteriota</taxon>
        <taxon>Desulfuromonadia</taxon>
        <taxon>Desulfuromonadales</taxon>
        <taxon>Desulfuromonadaceae</taxon>
        <taxon>Pelobacter</taxon>
    </lineage>
</organism>
<keyword evidence="6" id="KW-0653">Protein transport</keyword>
<feature type="domain" description="Flagellar assembly protein FliH/Type III secretion system HrpE" evidence="8">
    <location>
        <begin position="108"/>
        <end position="233"/>
    </location>
</feature>
<protein>
    <recommendedName>
        <fullName evidence="3">Flagellar assembly protein FliH</fullName>
    </recommendedName>
</protein>
<evidence type="ECO:0000256" key="5">
    <source>
        <dbReference type="ARBA" id="ARBA00022795"/>
    </source>
</evidence>
<dbReference type="InterPro" id="IPR018035">
    <property type="entry name" value="Flagellar_FliH/T3SS_HrpE"/>
</dbReference>
<keyword evidence="4" id="KW-0813">Transport</keyword>
<dbReference type="InterPro" id="IPR051472">
    <property type="entry name" value="T3SS_Stator/FliH"/>
</dbReference>
<dbReference type="HOGENOM" id="CLU_092008_0_0_7"/>
<dbReference type="STRING" id="338966.Ppro_3428"/>
<evidence type="ECO:0000313" key="10">
    <source>
        <dbReference type="Proteomes" id="UP000006732"/>
    </source>
</evidence>
<dbReference type="PANTHER" id="PTHR34982">
    <property type="entry name" value="YOP PROTEINS TRANSLOCATION PROTEIN L"/>
    <property type="match status" value="1"/>
</dbReference>
<dbReference type="Pfam" id="PF02108">
    <property type="entry name" value="FliH"/>
    <property type="match status" value="1"/>
</dbReference>
<keyword evidence="10" id="KW-1185">Reference proteome</keyword>
<dbReference type="EMBL" id="CP000482">
    <property type="protein sequence ID" value="ABL01021.1"/>
    <property type="molecule type" value="Genomic_DNA"/>
</dbReference>
<evidence type="ECO:0000256" key="2">
    <source>
        <dbReference type="ARBA" id="ARBA00006602"/>
    </source>
</evidence>
<comment type="function">
    <text evidence="1">Needed for flagellar regrowth and assembly.</text>
</comment>
<proteinExistence type="inferred from homology"/>
<keyword evidence="9" id="KW-0966">Cell projection</keyword>
<accession>A1AUK0</accession>
<sequence length="250" mass="27794">MSSSRIIKSSQVGAGTVGTYSFQPINQAATNQTTDEASGGFVAMGLFDSSELKNVKPHPQEEEPLTIDEPPAVTLLEEDLQRRLSEAFENGLIEGKNLAERGLVNVFRSLRAAAEGVQDLREKVMRESEDDLINLVMMVARKVILREVTQDRGIVLGVVQTAISALSERCEITIRLNPDDYILITTDHDDSFRREMLTERMQLKSDPAVLQGFCQIDSEIGTLDAGIDAQLDEIFRNMHEKRTLSKGIDE</sequence>
<comment type="similarity">
    <text evidence="2">Belongs to the FliH family.</text>
</comment>
<dbReference type="KEGG" id="ppd:Ppro_3428"/>
<dbReference type="PANTHER" id="PTHR34982:SF1">
    <property type="entry name" value="FLAGELLAR ASSEMBLY PROTEIN FLIH"/>
    <property type="match status" value="1"/>
</dbReference>
<evidence type="ECO:0000313" key="9">
    <source>
        <dbReference type="EMBL" id="ABL01021.1"/>
    </source>
</evidence>
<evidence type="ECO:0000259" key="8">
    <source>
        <dbReference type="Pfam" id="PF02108"/>
    </source>
</evidence>